<accession>A0A4V3XLJ4</accession>
<evidence type="ECO:0000313" key="1">
    <source>
        <dbReference type="EMBL" id="THH41163.1"/>
    </source>
</evidence>
<dbReference type="EMBL" id="SRSF01000001">
    <property type="protein sequence ID" value="THH41163.1"/>
    <property type="molecule type" value="Genomic_DNA"/>
</dbReference>
<organism evidence="1 2">
    <name type="scientific">Neolewinella litorea</name>
    <dbReference type="NCBI Taxonomy" id="2562452"/>
    <lineage>
        <taxon>Bacteria</taxon>
        <taxon>Pseudomonadati</taxon>
        <taxon>Bacteroidota</taxon>
        <taxon>Saprospiria</taxon>
        <taxon>Saprospirales</taxon>
        <taxon>Lewinellaceae</taxon>
        <taxon>Neolewinella</taxon>
    </lineage>
</organism>
<dbReference type="Proteomes" id="UP000308528">
    <property type="component" value="Unassembled WGS sequence"/>
</dbReference>
<proteinExistence type="predicted"/>
<dbReference type="AlphaFoldDB" id="A0A4V3XLJ4"/>
<gene>
    <name evidence="1" type="ORF">E4021_00775</name>
</gene>
<dbReference type="OrthoDB" id="1496156at2"/>
<evidence type="ECO:0000313" key="2">
    <source>
        <dbReference type="Proteomes" id="UP000308528"/>
    </source>
</evidence>
<keyword evidence="2" id="KW-1185">Reference proteome</keyword>
<reference evidence="1 2" key="1">
    <citation type="submission" date="2019-04" db="EMBL/GenBank/DDBJ databases">
        <title>Lewinella litorea sp. nov., isolated from a marine sand.</title>
        <authorList>
            <person name="Yoon J.-H."/>
        </authorList>
    </citation>
    <scope>NUCLEOTIDE SEQUENCE [LARGE SCALE GENOMIC DNA]</scope>
    <source>
        <strain evidence="1 2">HSMS-39</strain>
    </source>
</reference>
<protein>
    <submittedName>
        <fullName evidence="1">Uncharacterized protein</fullName>
    </submittedName>
</protein>
<dbReference type="RefSeq" id="WP_136455989.1">
    <property type="nucleotide sequence ID" value="NZ_SRSF01000001.1"/>
</dbReference>
<name>A0A4V3XLJ4_9BACT</name>
<comment type="caution">
    <text evidence="1">The sequence shown here is derived from an EMBL/GenBank/DDBJ whole genome shotgun (WGS) entry which is preliminary data.</text>
</comment>
<sequence length="69" mass="7667">MTHPKVKLITLLVALFICSAACSGFLVGRTVKLHEEGKFEQIQQVSDQVYDIGSAVVRGVEVIRRVILR</sequence>